<name>A0A381U5F8_9ZZZZ</name>
<protein>
    <submittedName>
        <fullName evidence="2">Uncharacterized protein</fullName>
    </submittedName>
</protein>
<evidence type="ECO:0000313" key="2">
    <source>
        <dbReference type="EMBL" id="SVA23274.1"/>
    </source>
</evidence>
<accession>A0A381U5F8</accession>
<keyword evidence="1" id="KW-1133">Transmembrane helix</keyword>
<feature type="transmembrane region" description="Helical" evidence="1">
    <location>
        <begin position="17"/>
        <end position="34"/>
    </location>
</feature>
<sequence length="35" mass="4091">MGTKSNKNNSIPKKYRLFYYGFWIIFSVGLLSIFG</sequence>
<keyword evidence="1" id="KW-0472">Membrane</keyword>
<evidence type="ECO:0000256" key="1">
    <source>
        <dbReference type="SAM" id="Phobius"/>
    </source>
</evidence>
<dbReference type="AlphaFoldDB" id="A0A381U5F8"/>
<organism evidence="2">
    <name type="scientific">marine metagenome</name>
    <dbReference type="NCBI Taxonomy" id="408172"/>
    <lineage>
        <taxon>unclassified sequences</taxon>
        <taxon>metagenomes</taxon>
        <taxon>ecological metagenomes</taxon>
    </lineage>
</organism>
<proteinExistence type="predicted"/>
<keyword evidence="1" id="KW-0812">Transmembrane</keyword>
<feature type="non-terminal residue" evidence="2">
    <location>
        <position position="35"/>
    </location>
</feature>
<dbReference type="EMBL" id="UINC01005744">
    <property type="protein sequence ID" value="SVA23274.1"/>
    <property type="molecule type" value="Genomic_DNA"/>
</dbReference>
<reference evidence="2" key="1">
    <citation type="submission" date="2018-05" db="EMBL/GenBank/DDBJ databases">
        <authorList>
            <person name="Lanie J.A."/>
            <person name="Ng W.-L."/>
            <person name="Kazmierczak K.M."/>
            <person name="Andrzejewski T.M."/>
            <person name="Davidsen T.M."/>
            <person name="Wayne K.J."/>
            <person name="Tettelin H."/>
            <person name="Glass J.I."/>
            <person name="Rusch D."/>
            <person name="Podicherti R."/>
            <person name="Tsui H.-C.T."/>
            <person name="Winkler M.E."/>
        </authorList>
    </citation>
    <scope>NUCLEOTIDE SEQUENCE</scope>
</reference>
<gene>
    <name evidence="2" type="ORF">METZ01_LOCUS76128</name>
</gene>